<keyword evidence="1" id="KW-1133">Transmembrane helix</keyword>
<dbReference type="PROSITE" id="PS50164">
    <property type="entry name" value="GIY_YIG"/>
    <property type="match status" value="1"/>
</dbReference>
<feature type="transmembrane region" description="Helical" evidence="1">
    <location>
        <begin position="6"/>
        <end position="26"/>
    </location>
</feature>
<dbReference type="AlphaFoldDB" id="A0A2X0QL73"/>
<dbReference type="InterPro" id="IPR000305">
    <property type="entry name" value="GIY-YIG_endonuc"/>
</dbReference>
<dbReference type="SUPFAM" id="SSF82771">
    <property type="entry name" value="GIY-YIG endonuclease"/>
    <property type="match status" value="1"/>
</dbReference>
<keyword evidence="1" id="KW-0472">Membrane</keyword>
<evidence type="ECO:0000313" key="4">
    <source>
        <dbReference type="Proteomes" id="UP000270190"/>
    </source>
</evidence>
<sequence>MDNHVWILYVGILAIFLLGIAIYVGINEIRLNKEIEKIDEELYRFLYNFKEITSEDFLYLRKGYSGNNYLSNEYNVPGIYILNNNTENICYVGQGKKVFTRVNAHFTGNGNGDVYADYKYGSAFTVRIVTLESTNYTSLNELEREYIRLFDSYENGYNRTRGNN</sequence>
<dbReference type="RefSeq" id="WP_119945843.1">
    <property type="nucleotide sequence ID" value="NZ_CP016839.1"/>
</dbReference>
<feature type="domain" description="GIY-YIG" evidence="2">
    <location>
        <begin position="75"/>
        <end position="159"/>
    </location>
</feature>
<protein>
    <recommendedName>
        <fullName evidence="2">GIY-YIG domain-containing protein</fullName>
    </recommendedName>
</protein>
<evidence type="ECO:0000313" key="3">
    <source>
        <dbReference type="EMBL" id="SPP29399.1"/>
    </source>
</evidence>
<reference evidence="4" key="1">
    <citation type="submission" date="2018-04" db="EMBL/GenBank/DDBJ databases">
        <authorList>
            <person name="Illikoud N."/>
        </authorList>
    </citation>
    <scope>NUCLEOTIDE SEQUENCE [LARGE SCALE GENOMIC DNA]</scope>
</reference>
<keyword evidence="1" id="KW-0812">Transmembrane</keyword>
<dbReference type="Gene3D" id="3.40.1440.10">
    <property type="entry name" value="GIY-YIG endonuclease"/>
    <property type="match status" value="1"/>
</dbReference>
<proteinExistence type="predicted"/>
<gene>
    <name evidence="3" type="ORF">BTBSAS_50047</name>
</gene>
<evidence type="ECO:0000256" key="1">
    <source>
        <dbReference type="SAM" id="Phobius"/>
    </source>
</evidence>
<dbReference type="Pfam" id="PF01541">
    <property type="entry name" value="GIY-YIG"/>
    <property type="match status" value="1"/>
</dbReference>
<dbReference type="InterPro" id="IPR035901">
    <property type="entry name" value="GIY-YIG_endonuc_sf"/>
</dbReference>
<dbReference type="GeneID" id="66537510"/>
<organism evidence="3 4">
    <name type="scientific">Brochothrix thermosphacta</name>
    <name type="common">Microbacterium thermosphactum</name>
    <dbReference type="NCBI Taxonomy" id="2756"/>
    <lineage>
        <taxon>Bacteria</taxon>
        <taxon>Bacillati</taxon>
        <taxon>Bacillota</taxon>
        <taxon>Bacilli</taxon>
        <taxon>Bacillales</taxon>
        <taxon>Listeriaceae</taxon>
        <taxon>Brochothrix</taxon>
    </lineage>
</organism>
<dbReference type="SMART" id="SM00465">
    <property type="entry name" value="GIYc"/>
    <property type="match status" value="1"/>
</dbReference>
<dbReference type="EMBL" id="OUNC01000045">
    <property type="protein sequence ID" value="SPP29399.1"/>
    <property type="molecule type" value="Genomic_DNA"/>
</dbReference>
<dbReference type="Proteomes" id="UP000270190">
    <property type="component" value="Unassembled WGS sequence"/>
</dbReference>
<evidence type="ECO:0000259" key="2">
    <source>
        <dbReference type="PROSITE" id="PS50164"/>
    </source>
</evidence>
<name>A0A2X0QL73_BROTH</name>
<accession>A0A2X0QL73</accession>